<accession>A0A8J7CW08</accession>
<feature type="transmembrane region" description="Helical" evidence="6">
    <location>
        <begin position="6"/>
        <end position="24"/>
    </location>
</feature>
<name>A0A8J7CW08_9RHOB</name>
<evidence type="ECO:0000256" key="5">
    <source>
        <dbReference type="ARBA" id="ARBA00023315"/>
    </source>
</evidence>
<dbReference type="PANTHER" id="PTHR10434">
    <property type="entry name" value="1-ACYL-SN-GLYCEROL-3-PHOSPHATE ACYLTRANSFERASE"/>
    <property type="match status" value="1"/>
</dbReference>
<evidence type="ECO:0000313" key="9">
    <source>
        <dbReference type="Proteomes" id="UP000609121"/>
    </source>
</evidence>
<protein>
    <submittedName>
        <fullName evidence="8">1-acyl-sn-glycerol-3-phosphate acyltransferase</fullName>
    </submittedName>
</protein>
<keyword evidence="4" id="KW-0443">Lipid metabolism</keyword>
<dbReference type="SUPFAM" id="SSF69593">
    <property type="entry name" value="Glycerol-3-phosphate (1)-acyltransferase"/>
    <property type="match status" value="1"/>
</dbReference>
<evidence type="ECO:0000256" key="2">
    <source>
        <dbReference type="ARBA" id="ARBA00022516"/>
    </source>
</evidence>
<gene>
    <name evidence="8" type="ORF">ICN82_02900</name>
</gene>
<dbReference type="EMBL" id="JACVXA010000006">
    <property type="protein sequence ID" value="MBE3637152.1"/>
    <property type="molecule type" value="Genomic_DNA"/>
</dbReference>
<dbReference type="CDD" id="cd07989">
    <property type="entry name" value="LPLAT_AGPAT-like"/>
    <property type="match status" value="1"/>
</dbReference>
<comment type="pathway">
    <text evidence="1">Lipid metabolism.</text>
</comment>
<reference evidence="8" key="1">
    <citation type="submission" date="2020-09" db="EMBL/GenBank/DDBJ databases">
        <title>A novel bacterium of genus Mangrovicoccus, isolated from South China Sea.</title>
        <authorList>
            <person name="Huang H."/>
            <person name="Mo K."/>
            <person name="Hu Y."/>
        </authorList>
    </citation>
    <scope>NUCLEOTIDE SEQUENCE</scope>
    <source>
        <strain evidence="8">HB182678</strain>
    </source>
</reference>
<dbReference type="GO" id="GO:0003841">
    <property type="term" value="F:1-acylglycerol-3-phosphate O-acyltransferase activity"/>
    <property type="evidence" value="ECO:0007669"/>
    <property type="project" value="TreeGrafter"/>
</dbReference>
<feature type="domain" description="Phospholipid/glycerol acyltransferase" evidence="7">
    <location>
        <begin position="66"/>
        <end position="178"/>
    </location>
</feature>
<dbReference type="Proteomes" id="UP000609121">
    <property type="component" value="Unassembled WGS sequence"/>
</dbReference>
<keyword evidence="3" id="KW-0808">Transferase</keyword>
<sequence>MLRVPPIALVLTGGLGLLLALRLFERPLRRKDRPLSPRVTVAVCRIVLRLLGLRWQVEGPEDPAARLVVANHVSWLDIFVLNARGPVYFVAKSEVAGWPGIGLLARATGTVFIARDRRQAAAQAARLRDRLAAGHRLVLFPEGTSSDGRRVLRFRSAMFAALRDLPGLRVQPVTLAYRAPPGCDPRFHGWWGDMDLAPHLLQVLAAPRGGAVRIIRHPAIAAAAGRKALALDSEAAVRAGLEQALD</sequence>
<comment type="caution">
    <text evidence="8">The sequence shown here is derived from an EMBL/GenBank/DDBJ whole genome shotgun (WGS) entry which is preliminary data.</text>
</comment>
<proteinExistence type="predicted"/>
<keyword evidence="6" id="KW-0812">Transmembrane</keyword>
<dbReference type="AlphaFoldDB" id="A0A8J7CW08"/>
<evidence type="ECO:0000256" key="3">
    <source>
        <dbReference type="ARBA" id="ARBA00022679"/>
    </source>
</evidence>
<evidence type="ECO:0000256" key="1">
    <source>
        <dbReference type="ARBA" id="ARBA00005189"/>
    </source>
</evidence>
<evidence type="ECO:0000256" key="4">
    <source>
        <dbReference type="ARBA" id="ARBA00023098"/>
    </source>
</evidence>
<keyword evidence="6" id="KW-1133">Transmembrane helix</keyword>
<keyword evidence="2" id="KW-0444">Lipid biosynthesis</keyword>
<evidence type="ECO:0000259" key="7">
    <source>
        <dbReference type="SMART" id="SM00563"/>
    </source>
</evidence>
<dbReference type="InterPro" id="IPR002123">
    <property type="entry name" value="Plipid/glycerol_acylTrfase"/>
</dbReference>
<organism evidence="8 9">
    <name type="scientific">Mangrovicoccus algicola</name>
    <dbReference type="NCBI Taxonomy" id="2771008"/>
    <lineage>
        <taxon>Bacteria</taxon>
        <taxon>Pseudomonadati</taxon>
        <taxon>Pseudomonadota</taxon>
        <taxon>Alphaproteobacteria</taxon>
        <taxon>Rhodobacterales</taxon>
        <taxon>Paracoccaceae</taxon>
        <taxon>Mangrovicoccus</taxon>
    </lineage>
</organism>
<keyword evidence="5 8" id="KW-0012">Acyltransferase</keyword>
<keyword evidence="6" id="KW-0472">Membrane</keyword>
<keyword evidence="9" id="KW-1185">Reference proteome</keyword>
<dbReference type="Pfam" id="PF01553">
    <property type="entry name" value="Acyltransferase"/>
    <property type="match status" value="1"/>
</dbReference>
<dbReference type="GO" id="GO:0006654">
    <property type="term" value="P:phosphatidic acid biosynthetic process"/>
    <property type="evidence" value="ECO:0007669"/>
    <property type="project" value="TreeGrafter"/>
</dbReference>
<dbReference type="SMART" id="SM00563">
    <property type="entry name" value="PlsC"/>
    <property type="match status" value="1"/>
</dbReference>
<evidence type="ECO:0000256" key="6">
    <source>
        <dbReference type="SAM" id="Phobius"/>
    </source>
</evidence>
<dbReference type="PANTHER" id="PTHR10434:SF64">
    <property type="entry name" value="1-ACYL-SN-GLYCEROL-3-PHOSPHATE ACYLTRANSFERASE-RELATED"/>
    <property type="match status" value="1"/>
</dbReference>
<evidence type="ECO:0000313" key="8">
    <source>
        <dbReference type="EMBL" id="MBE3637152.1"/>
    </source>
</evidence>